<organism evidence="1">
    <name type="scientific">Flavobacterium sp. WC2429</name>
    <dbReference type="NCBI Taxonomy" id="3234140"/>
    <lineage>
        <taxon>Bacteria</taxon>
        <taxon>Pseudomonadati</taxon>
        <taxon>Bacteroidota</taxon>
        <taxon>Flavobacteriia</taxon>
        <taxon>Flavobacteriales</taxon>
        <taxon>Flavobacteriaceae</taxon>
        <taxon>Flavobacterium</taxon>
    </lineage>
</organism>
<proteinExistence type="predicted"/>
<evidence type="ECO:0000313" key="1">
    <source>
        <dbReference type="EMBL" id="XDV01550.1"/>
    </source>
</evidence>
<accession>A0AB39WM35</accession>
<dbReference type="EMBL" id="CP165627">
    <property type="protein sequence ID" value="XDV01550.1"/>
    <property type="molecule type" value="Genomic_DNA"/>
</dbReference>
<dbReference type="RefSeq" id="WP_369765215.1">
    <property type="nucleotide sequence ID" value="NZ_CP165627.1"/>
</dbReference>
<gene>
    <name evidence="1" type="ORF">AB3G32_14620</name>
</gene>
<name>A0AB39WM35_9FLAO</name>
<dbReference type="AlphaFoldDB" id="A0AB39WM35"/>
<protein>
    <submittedName>
        <fullName evidence="1">Uncharacterized protein</fullName>
    </submittedName>
</protein>
<sequence length="87" mass="10226">MEESIKQDCLNKINEVYLEIENKIDFSQPKLQIQLQRANVQKEFLENASNRCVEIINLNYTEKEKASSIIEFVQAKIKEKSIELMGY</sequence>
<reference evidence="1" key="1">
    <citation type="submission" date="2024-07" db="EMBL/GenBank/DDBJ databases">
        <authorList>
            <person name="Biller S.J."/>
        </authorList>
    </citation>
    <scope>NUCLEOTIDE SEQUENCE</scope>
    <source>
        <strain evidence="1">WC2429</strain>
    </source>
</reference>